<dbReference type="AlphaFoldDB" id="A0A9W8NA22"/>
<evidence type="ECO:0000256" key="2">
    <source>
        <dbReference type="ARBA" id="ARBA00023186"/>
    </source>
</evidence>
<gene>
    <name evidence="3" type="ORF">NPX13_g7586</name>
</gene>
<dbReference type="Proteomes" id="UP001148614">
    <property type="component" value="Unassembled WGS sequence"/>
</dbReference>
<evidence type="ECO:0008006" key="5">
    <source>
        <dbReference type="Google" id="ProtNLM"/>
    </source>
</evidence>
<comment type="caution">
    <text evidence="3">The sequence shown here is derived from an EMBL/GenBank/DDBJ whole genome shotgun (WGS) entry which is preliminary data.</text>
</comment>
<protein>
    <recommendedName>
        <fullName evidence="5">Urease accessory protein UreD</fullName>
    </recommendedName>
</protein>
<dbReference type="GO" id="GO:0016151">
    <property type="term" value="F:nickel cation binding"/>
    <property type="evidence" value="ECO:0007669"/>
    <property type="project" value="InterPro"/>
</dbReference>
<dbReference type="VEuPathDB" id="FungiDB:F4678DRAFT_9874"/>
<reference evidence="3" key="1">
    <citation type="submission" date="2022-07" db="EMBL/GenBank/DDBJ databases">
        <title>Genome Sequence of Xylaria arbuscula.</title>
        <authorList>
            <person name="Buettner E."/>
        </authorList>
    </citation>
    <scope>NUCLEOTIDE SEQUENCE</scope>
    <source>
        <strain evidence="3">VT107</strain>
    </source>
</reference>
<keyword evidence="4" id="KW-1185">Reference proteome</keyword>
<proteinExistence type="inferred from homology"/>
<dbReference type="PANTHER" id="PTHR33643">
    <property type="entry name" value="UREASE ACCESSORY PROTEIN D"/>
    <property type="match status" value="1"/>
</dbReference>
<dbReference type="EMBL" id="JANPWZ010001517">
    <property type="protein sequence ID" value="KAJ3565202.1"/>
    <property type="molecule type" value="Genomic_DNA"/>
</dbReference>
<evidence type="ECO:0000313" key="4">
    <source>
        <dbReference type="Proteomes" id="UP001148614"/>
    </source>
</evidence>
<accession>A0A9W8NA22</accession>
<organism evidence="3 4">
    <name type="scientific">Xylaria arbuscula</name>
    <dbReference type="NCBI Taxonomy" id="114810"/>
    <lineage>
        <taxon>Eukaryota</taxon>
        <taxon>Fungi</taxon>
        <taxon>Dikarya</taxon>
        <taxon>Ascomycota</taxon>
        <taxon>Pezizomycotina</taxon>
        <taxon>Sordariomycetes</taxon>
        <taxon>Xylariomycetidae</taxon>
        <taxon>Xylariales</taxon>
        <taxon>Xylariaceae</taxon>
        <taxon>Xylaria</taxon>
    </lineage>
</organism>
<evidence type="ECO:0000313" key="3">
    <source>
        <dbReference type="EMBL" id="KAJ3565202.1"/>
    </source>
</evidence>
<dbReference type="InterPro" id="IPR002669">
    <property type="entry name" value="UreD"/>
</dbReference>
<sequence length="226" mass="25153">MHVNLKRHAALCLLPDPVQPFEGSVYEQVQTFNVAPGASLCLLDWVTHGRSARGENWSLTRWVGRNEIWAAEALNLSKPRLLVRDAIVLDGKERSAQLQTLPESMYKHAIVGTLILRGPLMKKVGEFFMSEFAALPRLGARDFRSAEARQKQAETPQSPIETWRATRLAQEQESSVLWSAASVRGCIVVKFGAATVEAGRHWIGSMLIQEGSLEKEFGEAAIMCIR</sequence>
<dbReference type="PANTHER" id="PTHR33643:SF1">
    <property type="entry name" value="UREASE ACCESSORY PROTEIN D"/>
    <property type="match status" value="1"/>
</dbReference>
<comment type="similarity">
    <text evidence="1">Belongs to the UreD family.</text>
</comment>
<keyword evidence="2" id="KW-0143">Chaperone</keyword>
<dbReference type="Pfam" id="PF01774">
    <property type="entry name" value="UreD"/>
    <property type="match status" value="1"/>
</dbReference>
<name>A0A9W8NA22_9PEZI</name>
<evidence type="ECO:0000256" key="1">
    <source>
        <dbReference type="ARBA" id="ARBA00007177"/>
    </source>
</evidence>